<evidence type="ECO:0000256" key="1">
    <source>
        <dbReference type="SAM" id="MobiDB-lite"/>
    </source>
</evidence>
<feature type="compositionally biased region" description="Polar residues" evidence="1">
    <location>
        <begin position="60"/>
        <end position="69"/>
    </location>
</feature>
<feature type="compositionally biased region" description="Polar residues" evidence="1">
    <location>
        <begin position="76"/>
        <end position="85"/>
    </location>
</feature>
<name>A0AAD6XRV1_9AGAR</name>
<evidence type="ECO:0000313" key="3">
    <source>
        <dbReference type="Proteomes" id="UP001222325"/>
    </source>
</evidence>
<feature type="region of interest" description="Disordered" evidence="1">
    <location>
        <begin position="52"/>
        <end position="85"/>
    </location>
</feature>
<keyword evidence="3" id="KW-1185">Reference proteome</keyword>
<dbReference type="AlphaFoldDB" id="A0AAD6XRV1"/>
<dbReference type="EMBL" id="JARJCN010000008">
    <property type="protein sequence ID" value="KAJ7098692.1"/>
    <property type="molecule type" value="Genomic_DNA"/>
</dbReference>
<proteinExistence type="predicted"/>
<gene>
    <name evidence="2" type="ORF">B0H15DRAFT_821872</name>
</gene>
<accession>A0AAD6XRV1</accession>
<sequence>MYTRTTRIFPMMAFACGLQAQLQVQPEVSIQTSRLSYRSTCLHISTHVHYPEPSEPAIPSVSQSPSTMTVGAARSEPSTSPLPRK</sequence>
<protein>
    <submittedName>
        <fullName evidence="2">Uncharacterized protein</fullName>
    </submittedName>
</protein>
<evidence type="ECO:0000313" key="2">
    <source>
        <dbReference type="EMBL" id="KAJ7098692.1"/>
    </source>
</evidence>
<organism evidence="2 3">
    <name type="scientific">Mycena belliarum</name>
    <dbReference type="NCBI Taxonomy" id="1033014"/>
    <lineage>
        <taxon>Eukaryota</taxon>
        <taxon>Fungi</taxon>
        <taxon>Dikarya</taxon>
        <taxon>Basidiomycota</taxon>
        <taxon>Agaricomycotina</taxon>
        <taxon>Agaricomycetes</taxon>
        <taxon>Agaricomycetidae</taxon>
        <taxon>Agaricales</taxon>
        <taxon>Marasmiineae</taxon>
        <taxon>Mycenaceae</taxon>
        <taxon>Mycena</taxon>
    </lineage>
</organism>
<dbReference type="Proteomes" id="UP001222325">
    <property type="component" value="Unassembled WGS sequence"/>
</dbReference>
<reference evidence="2" key="1">
    <citation type="submission" date="2023-03" db="EMBL/GenBank/DDBJ databases">
        <title>Massive genome expansion in bonnet fungi (Mycena s.s.) driven by repeated elements and novel gene families across ecological guilds.</title>
        <authorList>
            <consortium name="Lawrence Berkeley National Laboratory"/>
            <person name="Harder C.B."/>
            <person name="Miyauchi S."/>
            <person name="Viragh M."/>
            <person name="Kuo A."/>
            <person name="Thoen E."/>
            <person name="Andreopoulos B."/>
            <person name="Lu D."/>
            <person name="Skrede I."/>
            <person name="Drula E."/>
            <person name="Henrissat B."/>
            <person name="Morin E."/>
            <person name="Kohler A."/>
            <person name="Barry K."/>
            <person name="LaButti K."/>
            <person name="Morin E."/>
            <person name="Salamov A."/>
            <person name="Lipzen A."/>
            <person name="Mereny Z."/>
            <person name="Hegedus B."/>
            <person name="Baldrian P."/>
            <person name="Stursova M."/>
            <person name="Weitz H."/>
            <person name="Taylor A."/>
            <person name="Grigoriev I.V."/>
            <person name="Nagy L.G."/>
            <person name="Martin F."/>
            <person name="Kauserud H."/>
        </authorList>
    </citation>
    <scope>NUCLEOTIDE SEQUENCE</scope>
    <source>
        <strain evidence="2">CBHHK173m</strain>
    </source>
</reference>
<comment type="caution">
    <text evidence="2">The sequence shown here is derived from an EMBL/GenBank/DDBJ whole genome shotgun (WGS) entry which is preliminary data.</text>
</comment>